<proteinExistence type="predicted"/>
<evidence type="ECO:0008006" key="3">
    <source>
        <dbReference type="Google" id="ProtNLM"/>
    </source>
</evidence>
<dbReference type="EMBL" id="JEMU01000021">
    <property type="protein sequence ID" value="KAJ01705.1"/>
    <property type="molecule type" value="Genomic_DNA"/>
</dbReference>
<accession>A0A061SR57</accession>
<feature type="non-terminal residue" evidence="1">
    <location>
        <position position="1"/>
    </location>
</feature>
<dbReference type="AlphaFoldDB" id="A0A061SR57"/>
<reference evidence="1 2" key="1">
    <citation type="journal article" date="2014" name="Genome Announc.">
        <title>Draft Genome Sequences of Two Isolates of the Roseobacter Group, Sulfitobacter sp. Strains 3SOLIMAR09 and 1FIGIMAR09, from Harbors of Mallorca Island (Mediterranean Sea).</title>
        <authorList>
            <person name="Mas-Llado M."/>
            <person name="Pina-Villalonga J.M."/>
            <person name="Brunet-Galmes I."/>
            <person name="Nogales B."/>
            <person name="Bosch R."/>
        </authorList>
    </citation>
    <scope>NUCLEOTIDE SEQUENCE [LARGE SCALE GENOMIC DNA]</scope>
    <source>
        <strain evidence="1 2">1FIGIMAR09</strain>
    </source>
</reference>
<keyword evidence="2" id="KW-1185">Reference proteome</keyword>
<evidence type="ECO:0000313" key="1">
    <source>
        <dbReference type="EMBL" id="KAJ01705.1"/>
    </source>
</evidence>
<dbReference type="RefSeq" id="WP_037911134.1">
    <property type="nucleotide sequence ID" value="NZ_JEMU01000021.1"/>
</dbReference>
<dbReference type="Proteomes" id="UP000027337">
    <property type="component" value="Unassembled WGS sequence"/>
</dbReference>
<evidence type="ECO:0000313" key="2">
    <source>
        <dbReference type="Proteomes" id="UP000027337"/>
    </source>
</evidence>
<sequence>LEMEDGNLRSVSDFSKYIVYVDESGDANWSGVAEYPLLCVNYCLFEKNLYLDVLVPRFNRLKFEYWGNDNIVLHERDLRKPNKIKDGAVRSKYEFLAGDRRVSFMDDLSKIVREAEFKCFCVIIDKEKVPEKYRVFDPYHISLSRGFRQIQDYLRNNDEEEMGKHLHVVFEKRGYADDAALSKAYQQIILQGSLLAPISGYRFQNFRLELMDKKSNSTGLQIADLTARPIGNHYLHASGQRERTDQRAIEILLQKLHYCTGDLCEVGKYDVFHDTL</sequence>
<protein>
    <recommendedName>
        <fullName evidence="3">DUF3800 domain-containing protein</fullName>
    </recommendedName>
</protein>
<dbReference type="eggNOG" id="ENOG502ZAGX">
    <property type="taxonomic scope" value="Bacteria"/>
</dbReference>
<name>A0A061SR57_9RHOB</name>
<comment type="caution">
    <text evidence="1">The sequence shown here is derived from an EMBL/GenBank/DDBJ whole genome shotgun (WGS) entry which is preliminary data.</text>
</comment>
<organism evidence="1 2">
    <name type="scientific">Sulfitobacter mediterraneus</name>
    <dbReference type="NCBI Taxonomy" id="83219"/>
    <lineage>
        <taxon>Bacteria</taxon>
        <taxon>Pseudomonadati</taxon>
        <taxon>Pseudomonadota</taxon>
        <taxon>Alphaproteobacteria</taxon>
        <taxon>Rhodobacterales</taxon>
        <taxon>Roseobacteraceae</taxon>
        <taxon>Sulfitobacter</taxon>
    </lineage>
</organism>
<dbReference type="InterPro" id="IPR024524">
    <property type="entry name" value="DUF3800"/>
</dbReference>
<gene>
    <name evidence="1" type="ORF">PM02_17860</name>
</gene>
<dbReference type="Pfam" id="PF12686">
    <property type="entry name" value="DUF3800"/>
    <property type="match status" value="1"/>
</dbReference>